<evidence type="ECO:0000256" key="1">
    <source>
        <dbReference type="SAM" id="Phobius"/>
    </source>
</evidence>
<keyword evidence="1" id="KW-1133">Transmembrane helix</keyword>
<dbReference type="EMBL" id="CAJEWN010000003">
    <property type="protein sequence ID" value="CAD2125040.1"/>
    <property type="molecule type" value="Genomic_DNA"/>
</dbReference>
<evidence type="ECO:0000313" key="2">
    <source>
        <dbReference type="EMBL" id="CAD2125040.1"/>
    </source>
</evidence>
<comment type="caution">
    <text evidence="2">The sequence shown here is derived from an EMBL/GenBank/DDBJ whole genome shotgun (WGS) entry which is preliminary data.</text>
</comment>
<dbReference type="OrthoDB" id="5886488at2759"/>
<sequence>MPEISADKEIQEILKSIQRVRYLIQKIIRGTENITVKMEPALSEAETVLIEAREAVANASNVFVEFSNYNFPKHQTYVAFVFLIELIAIGIILFLIYKITQNVRKLFNQINEEICEEKIELNKSTNLKESEIPLLLNNEQK</sequence>
<dbReference type="Proteomes" id="UP000580250">
    <property type="component" value="Unassembled WGS sequence"/>
</dbReference>
<name>A0A6V7TL92_MELEN</name>
<evidence type="ECO:0000313" key="3">
    <source>
        <dbReference type="Proteomes" id="UP000580250"/>
    </source>
</evidence>
<protein>
    <submittedName>
        <fullName evidence="2">Uncharacterized protein</fullName>
    </submittedName>
</protein>
<reference evidence="2 3" key="1">
    <citation type="submission" date="2020-08" db="EMBL/GenBank/DDBJ databases">
        <authorList>
            <person name="Koutsovoulos G."/>
            <person name="Danchin GJ E."/>
        </authorList>
    </citation>
    <scope>NUCLEOTIDE SEQUENCE [LARGE SCALE GENOMIC DNA]</scope>
</reference>
<gene>
    <name evidence="2" type="ORF">MENT_LOCUS1044</name>
</gene>
<proteinExistence type="predicted"/>
<dbReference type="AlphaFoldDB" id="A0A6V7TL92"/>
<organism evidence="2 3">
    <name type="scientific">Meloidogyne enterolobii</name>
    <name type="common">Root-knot nematode worm</name>
    <name type="synonym">Meloidogyne mayaguensis</name>
    <dbReference type="NCBI Taxonomy" id="390850"/>
    <lineage>
        <taxon>Eukaryota</taxon>
        <taxon>Metazoa</taxon>
        <taxon>Ecdysozoa</taxon>
        <taxon>Nematoda</taxon>
        <taxon>Chromadorea</taxon>
        <taxon>Rhabditida</taxon>
        <taxon>Tylenchina</taxon>
        <taxon>Tylenchomorpha</taxon>
        <taxon>Tylenchoidea</taxon>
        <taxon>Meloidogynidae</taxon>
        <taxon>Meloidogyninae</taxon>
        <taxon>Meloidogyne</taxon>
    </lineage>
</organism>
<feature type="transmembrane region" description="Helical" evidence="1">
    <location>
        <begin position="77"/>
        <end position="97"/>
    </location>
</feature>
<keyword evidence="1" id="KW-0472">Membrane</keyword>
<keyword evidence="1" id="KW-0812">Transmembrane</keyword>
<accession>A0A6V7TL92</accession>